<comment type="similarity">
    <text evidence="1 8 11">Belongs to the DnaA family.</text>
</comment>
<dbReference type="GO" id="GO:0003688">
    <property type="term" value="F:DNA replication origin binding"/>
    <property type="evidence" value="ECO:0007669"/>
    <property type="project" value="UniProtKB-UniRule"/>
</dbReference>
<keyword evidence="2 8" id="KW-0963">Cytoplasm</keyword>
<dbReference type="GO" id="GO:0005524">
    <property type="term" value="F:ATP binding"/>
    <property type="evidence" value="ECO:0007669"/>
    <property type="project" value="UniProtKB-UniRule"/>
</dbReference>
<dbReference type="FunFam" id="3.40.50.300:FF:000150">
    <property type="entry name" value="Chromosomal replication initiator protein DnaA"/>
    <property type="match status" value="1"/>
</dbReference>
<evidence type="ECO:0000256" key="11">
    <source>
        <dbReference type="RuleBase" id="RU004227"/>
    </source>
</evidence>
<dbReference type="NCBIfam" id="TIGR00362">
    <property type="entry name" value="DnaA"/>
    <property type="match status" value="1"/>
</dbReference>
<evidence type="ECO:0000256" key="2">
    <source>
        <dbReference type="ARBA" id="ARBA00022490"/>
    </source>
</evidence>
<feature type="binding site" evidence="8">
    <location>
        <position position="154"/>
    </location>
    <ligand>
        <name>ATP</name>
        <dbReference type="ChEBI" id="CHEBI:30616"/>
    </ligand>
</feature>
<keyword evidence="4 8" id="KW-0547">Nucleotide-binding</keyword>
<reference evidence="14 15" key="1">
    <citation type="submission" date="2014-09" db="EMBL/GenBank/DDBJ databases">
        <title>Butyrate-producing bacteria isolated from human gut.</title>
        <authorList>
            <person name="Zhang Q."/>
            <person name="Zhao L."/>
        </authorList>
    </citation>
    <scope>NUCLEOTIDE SEQUENCE [LARGE SCALE GENOMIC DNA]</scope>
    <source>
        <strain evidence="14 15">21</strain>
    </source>
</reference>
<dbReference type="InterPro" id="IPR003593">
    <property type="entry name" value="AAA+_ATPase"/>
</dbReference>
<feature type="binding site" evidence="8">
    <location>
        <position position="152"/>
    </location>
    <ligand>
        <name>ATP</name>
        <dbReference type="ChEBI" id="CHEBI:30616"/>
    </ligand>
</feature>
<feature type="binding site" evidence="8">
    <location>
        <position position="155"/>
    </location>
    <ligand>
        <name>ATP</name>
        <dbReference type="ChEBI" id="CHEBI:30616"/>
    </ligand>
</feature>
<evidence type="ECO:0000256" key="10">
    <source>
        <dbReference type="RuleBase" id="RU000577"/>
    </source>
</evidence>
<dbReference type="Pfam" id="PF08299">
    <property type="entry name" value="Bac_DnaA_C"/>
    <property type="match status" value="1"/>
</dbReference>
<evidence type="ECO:0000256" key="9">
    <source>
        <dbReference type="NCBIfam" id="TIGR00362"/>
    </source>
</evidence>
<comment type="subcellular location">
    <subcellularLocation>
        <location evidence="8">Cytoplasm</location>
    </subcellularLocation>
</comment>
<feature type="domain" description="AAA+ ATPase" evidence="12">
    <location>
        <begin position="141"/>
        <end position="272"/>
    </location>
</feature>
<dbReference type="InterPro" id="IPR001957">
    <property type="entry name" value="Chromosome_initiator_DnaA"/>
</dbReference>
<dbReference type="GO" id="GO:0006270">
    <property type="term" value="P:DNA replication initiation"/>
    <property type="evidence" value="ECO:0007669"/>
    <property type="project" value="UniProtKB-UniRule"/>
</dbReference>
<keyword evidence="7 8" id="KW-0238">DNA-binding</keyword>
<feature type="region of interest" description="Domain IV, binds dsDNA" evidence="8">
    <location>
        <begin position="328"/>
        <end position="449"/>
    </location>
</feature>
<keyword evidence="6 8" id="KW-0446">Lipid-binding</keyword>
<dbReference type="SMART" id="SM00760">
    <property type="entry name" value="Bac_DnaA_C"/>
    <property type="match status" value="1"/>
</dbReference>
<evidence type="ECO:0000256" key="8">
    <source>
        <dbReference type="HAMAP-Rule" id="MF_00377"/>
    </source>
</evidence>
<comment type="caution">
    <text evidence="14">The sequence shown here is derived from an EMBL/GenBank/DDBJ whole genome shotgun (WGS) entry which is preliminary data.</text>
</comment>
<dbReference type="SUPFAM" id="SSF48295">
    <property type="entry name" value="TrpR-like"/>
    <property type="match status" value="1"/>
</dbReference>
<dbReference type="SMART" id="SM00382">
    <property type="entry name" value="AAA"/>
    <property type="match status" value="1"/>
</dbReference>
<dbReference type="Gene3D" id="3.30.300.180">
    <property type="match status" value="1"/>
</dbReference>
<sequence>MQLVEEKWSEILLTVKREHELTDISFNTWLKPLQIFSIQNNRIFVLVSSEQMGLTYINKKYYLPLKVAVAEIIGMEYEIEFVLPEQARKLKMPHPARQATTEEAERSNLNPNYTFDTFVVGNNNRFAQSASLAVAESPGEIYNPLFLYGGVGLGKTHLMHSIAHFIQENHPGMKVLYVSSETFTNELIEAIRNGNNTAMSRFREKYRSIDVLLIDDVQFIIGKESTQEEFFHTFNELHVAKKQIILSSDRPPKEMETLEERIRSRFEWGLLADIGSPDYETRMAILKKKAERDGFELSDEILNYIAVNIKSNIRELEGALNKLMAYVNLVQTEITMEIAQKELQNIISPDKPRIVTPQLIMEVVAEHFGISIEQILSKSRSNDVAKPRQIAMYLCKNMTDASLEAIGKVLGGRDHSTVVHGIKKVAEDVSADEAVAKTVETIKKKINPN</sequence>
<dbReference type="GO" id="GO:0005886">
    <property type="term" value="C:plasma membrane"/>
    <property type="evidence" value="ECO:0007669"/>
    <property type="project" value="TreeGrafter"/>
</dbReference>
<dbReference type="InterPro" id="IPR013159">
    <property type="entry name" value="DnaA_C"/>
</dbReference>
<evidence type="ECO:0000256" key="1">
    <source>
        <dbReference type="ARBA" id="ARBA00006583"/>
    </source>
</evidence>
<dbReference type="CDD" id="cd00009">
    <property type="entry name" value="AAA"/>
    <property type="match status" value="1"/>
</dbReference>
<dbReference type="SUPFAM" id="SSF52540">
    <property type="entry name" value="P-loop containing nucleoside triphosphate hydrolases"/>
    <property type="match status" value="1"/>
</dbReference>
<dbReference type="InterPro" id="IPR013317">
    <property type="entry name" value="DnaA_dom"/>
</dbReference>
<evidence type="ECO:0000313" key="14">
    <source>
        <dbReference type="EMBL" id="PWE86646.1"/>
    </source>
</evidence>
<comment type="caution">
    <text evidence="8">Lacks conserved residue(s) required for the propagation of feature annotation.</text>
</comment>
<evidence type="ECO:0000256" key="5">
    <source>
        <dbReference type="ARBA" id="ARBA00022840"/>
    </source>
</evidence>
<name>A0A2V1JQZ9_EUBRA</name>
<comment type="subunit">
    <text evidence="8">Oligomerizes as a right-handed, spiral filament on DNA at oriC.</text>
</comment>
<feature type="binding site" evidence="8">
    <location>
        <position position="156"/>
    </location>
    <ligand>
        <name>ATP</name>
        <dbReference type="ChEBI" id="CHEBI:30616"/>
    </ligand>
</feature>
<dbReference type="PRINTS" id="PR00051">
    <property type="entry name" value="DNAA"/>
</dbReference>
<dbReference type="Pfam" id="PF00308">
    <property type="entry name" value="Bac_DnaA"/>
    <property type="match status" value="1"/>
</dbReference>
<dbReference type="GO" id="GO:0008289">
    <property type="term" value="F:lipid binding"/>
    <property type="evidence" value="ECO:0007669"/>
    <property type="project" value="UniProtKB-KW"/>
</dbReference>
<dbReference type="Gene3D" id="3.40.50.300">
    <property type="entry name" value="P-loop containing nucleotide triphosphate hydrolases"/>
    <property type="match status" value="1"/>
</dbReference>
<protein>
    <recommendedName>
        <fullName evidence="8 9">Chromosomal replication initiator protein DnaA</fullName>
    </recommendedName>
</protein>
<dbReference type="Gene3D" id="1.10.1750.10">
    <property type="match status" value="1"/>
</dbReference>
<dbReference type="Proteomes" id="UP000245288">
    <property type="component" value="Unassembled WGS sequence"/>
</dbReference>
<comment type="function">
    <text evidence="8 10">Plays an essential role in the initiation and regulation of chromosomal replication. ATP-DnaA binds to the origin of replication (oriC) to initiate formation of the DNA replication initiation complex once per cell cycle. Binds the DnaA box (a 9 base pair repeat at the origin) and separates the double-stranded (ds)DNA. Forms a right-handed helical filament on oriC DNA; dsDNA binds to the exterior of the filament while single-stranded (ss)DNA is stabiized in the filament's interior. The ATP-DnaA-oriC complex binds and stabilizes one strand of the AT-rich DNA unwinding element (DUE), permitting loading of DNA polymerase. After initiation quickly degrades to an ADP-DnaA complex that is not apt for DNA replication. Binds acidic phospholipids.</text>
</comment>
<keyword evidence="15" id="KW-1185">Reference proteome</keyword>
<dbReference type="RefSeq" id="WP_109215670.1">
    <property type="nucleotide sequence ID" value="NZ_JAQDGV010000036.1"/>
</dbReference>
<organism evidence="14 15">
    <name type="scientific">Eubacterium ramulus</name>
    <dbReference type="NCBI Taxonomy" id="39490"/>
    <lineage>
        <taxon>Bacteria</taxon>
        <taxon>Bacillati</taxon>
        <taxon>Bacillota</taxon>
        <taxon>Clostridia</taxon>
        <taxon>Eubacteriales</taxon>
        <taxon>Eubacteriaceae</taxon>
        <taxon>Eubacterium</taxon>
    </lineage>
</organism>
<dbReference type="InterPro" id="IPR018312">
    <property type="entry name" value="Chromosome_initiator_DnaA_CS"/>
</dbReference>
<evidence type="ECO:0000259" key="13">
    <source>
        <dbReference type="SMART" id="SM00760"/>
    </source>
</evidence>
<dbReference type="InterPro" id="IPR038454">
    <property type="entry name" value="DnaA_N_sf"/>
</dbReference>
<evidence type="ECO:0000256" key="3">
    <source>
        <dbReference type="ARBA" id="ARBA00022705"/>
    </source>
</evidence>
<evidence type="ECO:0000259" key="12">
    <source>
        <dbReference type="SMART" id="SM00382"/>
    </source>
</evidence>
<dbReference type="GO" id="GO:0005737">
    <property type="term" value="C:cytoplasm"/>
    <property type="evidence" value="ECO:0007669"/>
    <property type="project" value="UniProtKB-SubCell"/>
</dbReference>
<comment type="domain">
    <text evidence="8">Domain I is involved in oligomerization and binding regulators, domain II is flexibile and of varying length in different bacteria, domain III forms the AAA+ region, while domain IV binds dsDNA.</text>
</comment>
<dbReference type="PANTHER" id="PTHR30050:SF2">
    <property type="entry name" value="CHROMOSOMAL REPLICATION INITIATOR PROTEIN DNAA"/>
    <property type="match status" value="1"/>
</dbReference>
<dbReference type="OrthoDB" id="9807019at2"/>
<evidence type="ECO:0000313" key="15">
    <source>
        <dbReference type="Proteomes" id="UP000245288"/>
    </source>
</evidence>
<evidence type="ECO:0000256" key="7">
    <source>
        <dbReference type="ARBA" id="ARBA00023125"/>
    </source>
</evidence>
<dbReference type="HAMAP" id="MF_00377">
    <property type="entry name" value="DnaA_bact"/>
    <property type="match status" value="1"/>
</dbReference>
<evidence type="ECO:0000256" key="6">
    <source>
        <dbReference type="ARBA" id="ARBA00023121"/>
    </source>
</evidence>
<gene>
    <name evidence="8" type="primary">dnaA</name>
    <name evidence="14" type="ORF">LG34_08675</name>
</gene>
<accession>A0A2V1JQZ9</accession>
<dbReference type="CDD" id="cd06571">
    <property type="entry name" value="Bac_DnaA_C"/>
    <property type="match status" value="1"/>
</dbReference>
<keyword evidence="3 8" id="KW-0235">DNA replication</keyword>
<dbReference type="Gene3D" id="1.10.8.60">
    <property type="match status" value="1"/>
</dbReference>
<dbReference type="InterPro" id="IPR010921">
    <property type="entry name" value="Trp_repressor/repl_initiator"/>
</dbReference>
<keyword evidence="5 8" id="KW-0067">ATP-binding</keyword>
<evidence type="ECO:0000256" key="4">
    <source>
        <dbReference type="ARBA" id="ARBA00022741"/>
    </source>
</evidence>
<dbReference type="GO" id="GO:0006275">
    <property type="term" value="P:regulation of DNA replication"/>
    <property type="evidence" value="ECO:0007669"/>
    <property type="project" value="UniProtKB-UniRule"/>
</dbReference>
<dbReference type="AlphaFoldDB" id="A0A2V1JQZ9"/>
<feature type="region of interest" description="Domain I, interacts with DnaA modulators" evidence="8">
    <location>
        <begin position="1"/>
        <end position="95"/>
    </location>
</feature>
<dbReference type="InterPro" id="IPR027417">
    <property type="entry name" value="P-loop_NTPase"/>
</dbReference>
<dbReference type="PROSITE" id="PS01008">
    <property type="entry name" value="DNAA"/>
    <property type="match status" value="1"/>
</dbReference>
<dbReference type="InterPro" id="IPR020591">
    <property type="entry name" value="Chromosome_initiator_DnaA-like"/>
</dbReference>
<dbReference type="PANTHER" id="PTHR30050">
    <property type="entry name" value="CHROMOSOMAL REPLICATION INITIATOR PROTEIN DNAA"/>
    <property type="match status" value="1"/>
</dbReference>
<feature type="domain" description="Chromosomal replication initiator DnaA C-terminal" evidence="13">
    <location>
        <begin position="356"/>
        <end position="425"/>
    </location>
</feature>
<proteinExistence type="inferred from homology"/>
<dbReference type="FunFam" id="1.10.8.60:FF:000003">
    <property type="entry name" value="Chromosomal replication initiator protein DnaA"/>
    <property type="match status" value="1"/>
</dbReference>
<dbReference type="EMBL" id="JRFU01000093">
    <property type="protein sequence ID" value="PWE86646.1"/>
    <property type="molecule type" value="Genomic_DNA"/>
</dbReference>